<evidence type="ECO:0000313" key="1">
    <source>
        <dbReference type="EMBL" id="KAK8860024.1"/>
    </source>
</evidence>
<keyword evidence="2" id="KW-1185">Reference proteome</keyword>
<evidence type="ECO:0000313" key="2">
    <source>
        <dbReference type="Proteomes" id="UP001390339"/>
    </source>
</evidence>
<evidence type="ECO:0008006" key="3">
    <source>
        <dbReference type="Google" id="ProtNLM"/>
    </source>
</evidence>
<name>A0ABR2IAK2_9PEZI</name>
<dbReference type="Proteomes" id="UP001390339">
    <property type="component" value="Unassembled WGS sequence"/>
</dbReference>
<gene>
    <name evidence="1" type="ORF">PGQ11_010758</name>
</gene>
<reference evidence="1 2" key="1">
    <citation type="journal article" date="2024" name="IMA Fungus">
        <title>Apiospora arundinis, a panoply of carbohydrate-active enzymes and secondary metabolites.</title>
        <authorList>
            <person name="Sorensen T."/>
            <person name="Petersen C."/>
            <person name="Muurmann A.T."/>
            <person name="Christiansen J.V."/>
            <person name="Brundto M.L."/>
            <person name="Overgaard C.K."/>
            <person name="Boysen A.T."/>
            <person name="Wollenberg R.D."/>
            <person name="Larsen T.O."/>
            <person name="Sorensen J.L."/>
            <person name="Nielsen K.L."/>
            <person name="Sondergaard T.E."/>
        </authorList>
    </citation>
    <scope>NUCLEOTIDE SEQUENCE [LARGE SCALE GENOMIC DNA]</scope>
    <source>
        <strain evidence="1 2">AAU 773</strain>
    </source>
</reference>
<comment type="caution">
    <text evidence="1">The sequence shown here is derived from an EMBL/GenBank/DDBJ whole genome shotgun (WGS) entry which is preliminary data.</text>
</comment>
<organism evidence="1 2">
    <name type="scientific">Apiospora arundinis</name>
    <dbReference type="NCBI Taxonomy" id="335852"/>
    <lineage>
        <taxon>Eukaryota</taxon>
        <taxon>Fungi</taxon>
        <taxon>Dikarya</taxon>
        <taxon>Ascomycota</taxon>
        <taxon>Pezizomycotina</taxon>
        <taxon>Sordariomycetes</taxon>
        <taxon>Xylariomycetidae</taxon>
        <taxon>Amphisphaeriales</taxon>
        <taxon>Apiosporaceae</taxon>
        <taxon>Apiospora</taxon>
    </lineage>
</organism>
<accession>A0ABR2IAK2</accession>
<sequence length="70" mass="7603">MVGDKARPTDAICQLDGFGTCVVLRKFEDEEGAAYELIGEAFPVLSQSDSERCGAILGWADAECEDFDIK</sequence>
<protein>
    <recommendedName>
        <fullName evidence="3">Pheromone</fullName>
    </recommendedName>
</protein>
<proteinExistence type="predicted"/>
<dbReference type="EMBL" id="JAPCWZ010000006">
    <property type="protein sequence ID" value="KAK8860024.1"/>
    <property type="molecule type" value="Genomic_DNA"/>
</dbReference>